<evidence type="ECO:0000313" key="4">
    <source>
        <dbReference type="Proteomes" id="UP001190700"/>
    </source>
</evidence>
<dbReference type="InterPro" id="IPR011032">
    <property type="entry name" value="GroES-like_sf"/>
</dbReference>
<keyword evidence="1" id="KW-0560">Oxidoreductase</keyword>
<dbReference type="PANTHER" id="PTHR43205:SF42">
    <property type="entry name" value="ALCOHOL DEHYDROGENASE, ZINC-CONTAINING (AFU_ORTHOLOGUE AFUA_7G04530)"/>
    <property type="match status" value="1"/>
</dbReference>
<evidence type="ECO:0000313" key="3">
    <source>
        <dbReference type="EMBL" id="KAK3263090.1"/>
    </source>
</evidence>
<dbReference type="Gene3D" id="3.90.180.10">
    <property type="entry name" value="Medium-chain alcohol dehydrogenases, catalytic domain"/>
    <property type="match status" value="1"/>
</dbReference>
<dbReference type="InterPro" id="IPR041694">
    <property type="entry name" value="ADH_N_2"/>
</dbReference>
<keyword evidence="4" id="KW-1185">Reference proteome</keyword>
<reference evidence="3 4" key="1">
    <citation type="journal article" date="2015" name="Genome Biol. Evol.">
        <title>Comparative Genomics of a Bacterivorous Green Alga Reveals Evolutionary Causalities and Consequences of Phago-Mixotrophic Mode of Nutrition.</title>
        <authorList>
            <person name="Burns J.A."/>
            <person name="Paasch A."/>
            <person name="Narechania A."/>
            <person name="Kim E."/>
        </authorList>
    </citation>
    <scope>NUCLEOTIDE SEQUENCE [LARGE SCALE GENOMIC DNA]</scope>
    <source>
        <strain evidence="3 4">PLY_AMNH</strain>
    </source>
</reference>
<sequence>MDLPKNQIVVRLARRPTGDVVPGQDLVVDHHARTPLPDDLEEGQVLVKNLFLSLDPAMRGWMDDRRSYLPPVAIGAVMRGNTISEVIASRNTKFPTGTLVQGQFGWQQYAVGGKKEGVAAVHPPPGISPSVFLGALGMTGMTAYFGLLR</sequence>
<name>A0AAE0KWJ9_9CHLO</name>
<dbReference type="AlphaFoldDB" id="A0AAE0KWJ9"/>
<dbReference type="Proteomes" id="UP001190700">
    <property type="component" value="Unassembled WGS sequence"/>
</dbReference>
<feature type="domain" description="Oxidoreductase N-terminal" evidence="2">
    <location>
        <begin position="11"/>
        <end position="115"/>
    </location>
</feature>
<comment type="caution">
    <text evidence="3">The sequence shown here is derived from an EMBL/GenBank/DDBJ whole genome shotgun (WGS) entry which is preliminary data.</text>
</comment>
<accession>A0AAE0KWJ9</accession>
<proteinExistence type="predicted"/>
<feature type="non-terminal residue" evidence="3">
    <location>
        <position position="149"/>
    </location>
</feature>
<organism evidence="3 4">
    <name type="scientific">Cymbomonas tetramitiformis</name>
    <dbReference type="NCBI Taxonomy" id="36881"/>
    <lineage>
        <taxon>Eukaryota</taxon>
        <taxon>Viridiplantae</taxon>
        <taxon>Chlorophyta</taxon>
        <taxon>Pyramimonadophyceae</taxon>
        <taxon>Pyramimonadales</taxon>
        <taxon>Pyramimonadaceae</taxon>
        <taxon>Cymbomonas</taxon>
    </lineage>
</organism>
<dbReference type="GO" id="GO:0016628">
    <property type="term" value="F:oxidoreductase activity, acting on the CH-CH group of donors, NAD or NADP as acceptor"/>
    <property type="evidence" value="ECO:0007669"/>
    <property type="project" value="InterPro"/>
</dbReference>
<dbReference type="PANTHER" id="PTHR43205">
    <property type="entry name" value="PROSTAGLANDIN REDUCTASE"/>
    <property type="match status" value="1"/>
</dbReference>
<dbReference type="Pfam" id="PF16884">
    <property type="entry name" value="ADH_N_2"/>
    <property type="match status" value="1"/>
</dbReference>
<dbReference type="SUPFAM" id="SSF50129">
    <property type="entry name" value="GroES-like"/>
    <property type="match status" value="1"/>
</dbReference>
<dbReference type="InterPro" id="IPR045010">
    <property type="entry name" value="MDR_fam"/>
</dbReference>
<dbReference type="EMBL" id="LGRX02015729">
    <property type="protein sequence ID" value="KAK3263090.1"/>
    <property type="molecule type" value="Genomic_DNA"/>
</dbReference>
<evidence type="ECO:0000259" key="2">
    <source>
        <dbReference type="Pfam" id="PF16884"/>
    </source>
</evidence>
<protein>
    <recommendedName>
        <fullName evidence="2">Oxidoreductase N-terminal domain-containing protein</fullName>
    </recommendedName>
</protein>
<evidence type="ECO:0000256" key="1">
    <source>
        <dbReference type="ARBA" id="ARBA00023002"/>
    </source>
</evidence>
<gene>
    <name evidence="3" type="ORF">CYMTET_28085</name>
</gene>